<dbReference type="Pfam" id="PF12796">
    <property type="entry name" value="Ank_2"/>
    <property type="match status" value="1"/>
</dbReference>
<dbReference type="GO" id="GO:0005634">
    <property type="term" value="C:nucleus"/>
    <property type="evidence" value="ECO:0007669"/>
    <property type="project" value="TreeGrafter"/>
</dbReference>
<dbReference type="EMBL" id="CAQQ02140313">
    <property type="status" value="NOT_ANNOTATED_CDS"/>
    <property type="molecule type" value="Genomic_DNA"/>
</dbReference>
<evidence type="ECO:0000256" key="3">
    <source>
        <dbReference type="SAM" id="MobiDB-lite"/>
    </source>
</evidence>
<dbReference type="HOGENOM" id="CLU_494589_0_0_1"/>
<dbReference type="EnsemblMetazoa" id="MESCA007975-RA">
    <property type="protein sequence ID" value="MESCA007975-PA"/>
    <property type="gene ID" value="MESCA007975"/>
</dbReference>
<sequence length="551" mass="63325">MNIAKTPNFVYGIYESKNKLQRSANEQIDWEVELVKHKKKSKLNLVNNKKVNKTNQSLDKEKTKNKLEDTIKESSKPSQVQQICNENSKDIVLENKNPTSDIKNNEQLFSSFERKYEEYISNVFKDKDIKSSNDKINIVKKRSCVRRKPSSGFDYIRKKKRTRPSTSSPTSSTPSIRKVKSFCTFNKKYKSENDIQSEIHKWVLNKSVGQTTLHKAARLGYVDVVCYCLERLNLNPNVKDNAGYTPLHEACSKGYIDIARCLLLYGADLSETAHSGIRPIHEAKYQQISRVTTNQHYVQLTTTYPDNRSRDMLNVDPIPPYSSYSSNNAVISNYQNIPHTYRNTQHTQPQSLINCNVKYAKNINVAQQSNMPNNISNGGGTIYNSFPECPYVSYNAKPPININANTSNSSRYNTTNRSNSTSVPKPNYKEMINQVYTMKKSMTERDLNMRIIERTLLHNNNSSNNNNNNINNMRPPVTNYSYPSVNPPMHYENYTSVVSGYTPLDLSTKSVKSTADSTELPLEPRKRSLKLEIRHRNWTLNLLFPKQQKSY</sequence>
<organism evidence="4 5">
    <name type="scientific">Megaselia scalaris</name>
    <name type="common">Humpbacked fly</name>
    <name type="synonym">Phora scalaris</name>
    <dbReference type="NCBI Taxonomy" id="36166"/>
    <lineage>
        <taxon>Eukaryota</taxon>
        <taxon>Metazoa</taxon>
        <taxon>Ecdysozoa</taxon>
        <taxon>Arthropoda</taxon>
        <taxon>Hexapoda</taxon>
        <taxon>Insecta</taxon>
        <taxon>Pterygota</taxon>
        <taxon>Neoptera</taxon>
        <taxon>Endopterygota</taxon>
        <taxon>Diptera</taxon>
        <taxon>Brachycera</taxon>
        <taxon>Muscomorpha</taxon>
        <taxon>Platypezoidea</taxon>
        <taxon>Phoridae</taxon>
        <taxon>Megaseliini</taxon>
        <taxon>Megaselia</taxon>
    </lineage>
</organism>
<keyword evidence="5" id="KW-1185">Reference proteome</keyword>
<dbReference type="SUPFAM" id="SSF48403">
    <property type="entry name" value="Ankyrin repeat"/>
    <property type="match status" value="1"/>
</dbReference>
<dbReference type="SMART" id="SM00248">
    <property type="entry name" value="ANK"/>
    <property type="match status" value="2"/>
</dbReference>
<dbReference type="GO" id="GO:0003714">
    <property type="term" value="F:transcription corepressor activity"/>
    <property type="evidence" value="ECO:0007669"/>
    <property type="project" value="TreeGrafter"/>
</dbReference>
<accession>T1GW07</accession>
<evidence type="ECO:0000313" key="5">
    <source>
        <dbReference type="Proteomes" id="UP000015102"/>
    </source>
</evidence>
<dbReference type="InterPro" id="IPR036770">
    <property type="entry name" value="Ankyrin_rpt-contain_sf"/>
</dbReference>
<dbReference type="InterPro" id="IPR002110">
    <property type="entry name" value="Ankyrin_rpt"/>
</dbReference>
<dbReference type="EMBL" id="CAQQ02140314">
    <property type="status" value="NOT_ANNOTATED_CDS"/>
    <property type="molecule type" value="Genomic_DNA"/>
</dbReference>
<name>T1GW07_MEGSC</name>
<dbReference type="PANTHER" id="PTHR24117:SF9">
    <property type="entry name" value="BCL-6 COREPRESSOR PCGF1 BINDING DOMAIN-CONTAINING PROTEIN"/>
    <property type="match status" value="1"/>
</dbReference>
<dbReference type="Gene3D" id="1.25.40.20">
    <property type="entry name" value="Ankyrin repeat-containing domain"/>
    <property type="match status" value="1"/>
</dbReference>
<dbReference type="AlphaFoldDB" id="T1GW07"/>
<feature type="compositionally biased region" description="Low complexity" evidence="3">
    <location>
        <begin position="405"/>
        <end position="422"/>
    </location>
</feature>
<evidence type="ECO:0000256" key="2">
    <source>
        <dbReference type="PROSITE-ProRule" id="PRU00023"/>
    </source>
</evidence>
<reference evidence="4" key="2">
    <citation type="submission" date="2015-06" db="UniProtKB">
        <authorList>
            <consortium name="EnsemblMetazoa"/>
        </authorList>
    </citation>
    <scope>IDENTIFICATION</scope>
</reference>
<feature type="region of interest" description="Disordered" evidence="3">
    <location>
        <begin position="405"/>
        <end position="426"/>
    </location>
</feature>
<dbReference type="PROSITE" id="PS50088">
    <property type="entry name" value="ANK_REPEAT"/>
    <property type="match status" value="1"/>
</dbReference>
<reference evidence="5" key="1">
    <citation type="submission" date="2013-02" db="EMBL/GenBank/DDBJ databases">
        <authorList>
            <person name="Hughes D."/>
        </authorList>
    </citation>
    <scope>NUCLEOTIDE SEQUENCE</scope>
    <source>
        <strain>Durham</strain>
        <strain evidence="5">NC isolate 2 -- Noor lab</strain>
    </source>
</reference>
<dbReference type="PANTHER" id="PTHR24117">
    <property type="entry name" value="AGAP007537-PB"/>
    <property type="match status" value="1"/>
</dbReference>
<evidence type="ECO:0000313" key="4">
    <source>
        <dbReference type="EnsemblMetazoa" id="MESCA007975-PA"/>
    </source>
</evidence>
<dbReference type="STRING" id="36166.T1GW07"/>
<keyword evidence="2" id="KW-0040">ANK repeat</keyword>
<dbReference type="Proteomes" id="UP000015102">
    <property type="component" value="Unassembled WGS sequence"/>
</dbReference>
<dbReference type="InterPro" id="IPR047144">
    <property type="entry name" value="BCOR-like"/>
</dbReference>
<dbReference type="GO" id="GO:0000122">
    <property type="term" value="P:negative regulation of transcription by RNA polymerase II"/>
    <property type="evidence" value="ECO:0007669"/>
    <property type="project" value="TreeGrafter"/>
</dbReference>
<feature type="repeat" description="ANK" evidence="2">
    <location>
        <begin position="242"/>
        <end position="274"/>
    </location>
</feature>
<dbReference type="PROSITE" id="PS50297">
    <property type="entry name" value="ANK_REP_REGION"/>
    <property type="match status" value="1"/>
</dbReference>
<protein>
    <submittedName>
        <fullName evidence="4">Uncharacterized protein</fullName>
    </submittedName>
</protein>
<evidence type="ECO:0000256" key="1">
    <source>
        <dbReference type="ARBA" id="ARBA00034703"/>
    </source>
</evidence>
<proteinExistence type="inferred from homology"/>
<comment type="similarity">
    <text evidence="1">Belongs to the BCOR family.</text>
</comment>
<dbReference type="EMBL" id="CAQQ02140312">
    <property type="status" value="NOT_ANNOTATED_CDS"/>
    <property type="molecule type" value="Genomic_DNA"/>
</dbReference>